<keyword evidence="3 8" id="KW-0812">Transmembrane</keyword>
<evidence type="ECO:0000259" key="10">
    <source>
        <dbReference type="PROSITE" id="PS51914"/>
    </source>
</evidence>
<evidence type="ECO:0000256" key="9">
    <source>
        <dbReference type="SAM" id="SignalP"/>
    </source>
</evidence>
<dbReference type="EMBL" id="CAJNYT010001033">
    <property type="protein sequence ID" value="CAF3391073.1"/>
    <property type="molecule type" value="Genomic_DNA"/>
</dbReference>
<dbReference type="AlphaFoldDB" id="A0A817TA77"/>
<accession>A0A817TA77</accession>
<keyword evidence="7" id="KW-1015">Disulfide bond</keyword>
<dbReference type="Gene3D" id="2.70.130.10">
    <property type="entry name" value="Mannose-6-phosphate receptor binding domain"/>
    <property type="match status" value="2"/>
</dbReference>
<keyword evidence="5 8" id="KW-1133">Transmembrane helix</keyword>
<name>A0A817TA77_9BILA</name>
<dbReference type="Proteomes" id="UP000663872">
    <property type="component" value="Unassembled WGS sequence"/>
</dbReference>
<evidence type="ECO:0000256" key="2">
    <source>
        <dbReference type="ARBA" id="ARBA00022448"/>
    </source>
</evidence>
<dbReference type="SUPFAM" id="SSF50911">
    <property type="entry name" value="Mannose 6-phosphate receptor domain"/>
    <property type="match status" value="2"/>
</dbReference>
<dbReference type="EMBL" id="CAJNYD010001066">
    <property type="protein sequence ID" value="CAF3315016.1"/>
    <property type="molecule type" value="Genomic_DNA"/>
</dbReference>
<evidence type="ECO:0000256" key="4">
    <source>
        <dbReference type="ARBA" id="ARBA00022729"/>
    </source>
</evidence>
<evidence type="ECO:0000256" key="5">
    <source>
        <dbReference type="ARBA" id="ARBA00022989"/>
    </source>
</evidence>
<dbReference type="Proteomes" id="UP000663848">
    <property type="component" value="Unassembled WGS sequence"/>
</dbReference>
<keyword evidence="6 8" id="KW-0472">Membrane</keyword>
<reference evidence="11" key="1">
    <citation type="submission" date="2021-02" db="EMBL/GenBank/DDBJ databases">
        <authorList>
            <person name="Nowell W R."/>
        </authorList>
    </citation>
    <scope>NUCLEOTIDE SEQUENCE</scope>
</reference>
<dbReference type="PROSITE" id="PS51914">
    <property type="entry name" value="MRH"/>
    <property type="match status" value="2"/>
</dbReference>
<feature type="signal peptide" evidence="9">
    <location>
        <begin position="1"/>
        <end position="18"/>
    </location>
</feature>
<dbReference type="InterPro" id="IPR009011">
    <property type="entry name" value="Man6P_isomerase_rcpt-bd_dom_sf"/>
</dbReference>
<comment type="subcellular location">
    <subcellularLocation>
        <location evidence="1">Endomembrane system</location>
    </subcellularLocation>
</comment>
<proteinExistence type="predicted"/>
<dbReference type="Proteomes" id="UP000663833">
    <property type="component" value="Unassembled WGS sequence"/>
</dbReference>
<dbReference type="EMBL" id="CAJOBR010001008">
    <property type="protein sequence ID" value="CAF4568944.1"/>
    <property type="molecule type" value="Genomic_DNA"/>
</dbReference>
<keyword evidence="2" id="KW-0813">Transport</keyword>
<evidence type="ECO:0000256" key="7">
    <source>
        <dbReference type="ARBA" id="ARBA00023157"/>
    </source>
</evidence>
<dbReference type="InterPro" id="IPR044865">
    <property type="entry name" value="MRH_dom"/>
</dbReference>
<dbReference type="GO" id="GO:0010008">
    <property type="term" value="C:endosome membrane"/>
    <property type="evidence" value="ECO:0007669"/>
    <property type="project" value="UniProtKB-SubCell"/>
</dbReference>
<evidence type="ECO:0000313" key="13">
    <source>
        <dbReference type="EMBL" id="CAF4440148.1"/>
    </source>
</evidence>
<feature type="domain" description="MRH" evidence="10">
    <location>
        <begin position="185"/>
        <end position="325"/>
    </location>
</feature>
<dbReference type="GO" id="GO:0000139">
    <property type="term" value="C:Golgi membrane"/>
    <property type="evidence" value="ECO:0007669"/>
    <property type="project" value="UniProtKB-SubCell"/>
</dbReference>
<evidence type="ECO:0000313" key="15">
    <source>
        <dbReference type="Proteomes" id="UP000663833"/>
    </source>
</evidence>
<evidence type="ECO:0000256" key="6">
    <source>
        <dbReference type="ARBA" id="ARBA00023136"/>
    </source>
</evidence>
<dbReference type="GO" id="GO:0005802">
    <property type="term" value="C:trans-Golgi network"/>
    <property type="evidence" value="ECO:0007669"/>
    <property type="project" value="TreeGrafter"/>
</dbReference>
<evidence type="ECO:0000313" key="14">
    <source>
        <dbReference type="EMBL" id="CAF4568944.1"/>
    </source>
</evidence>
<evidence type="ECO:0000256" key="3">
    <source>
        <dbReference type="ARBA" id="ARBA00022692"/>
    </source>
</evidence>
<evidence type="ECO:0000256" key="1">
    <source>
        <dbReference type="ARBA" id="ARBA00004308"/>
    </source>
</evidence>
<comment type="caution">
    <text evidence="11">The sequence shown here is derived from an EMBL/GenBank/DDBJ whole genome shotgun (WGS) entry which is preliminary data.</text>
</comment>
<dbReference type="EMBL" id="CAJOBO010002246">
    <property type="protein sequence ID" value="CAF4440148.1"/>
    <property type="molecule type" value="Genomic_DNA"/>
</dbReference>
<keyword evidence="4 9" id="KW-0732">Signal</keyword>
<dbReference type="PANTHER" id="PTHR15071">
    <property type="entry name" value="MANNOSE-6-PHOSPHATE RECEPTOR FAMILY MEMBER"/>
    <property type="match status" value="1"/>
</dbReference>
<feature type="chain" id="PRO_5036232168" description="MRH domain-containing protein" evidence="9">
    <location>
        <begin position="19"/>
        <end position="392"/>
    </location>
</feature>
<evidence type="ECO:0000256" key="8">
    <source>
        <dbReference type="SAM" id="Phobius"/>
    </source>
</evidence>
<protein>
    <recommendedName>
        <fullName evidence="10">MRH domain-containing protein</fullName>
    </recommendedName>
</protein>
<dbReference type="Proteomes" id="UP000663851">
    <property type="component" value="Unassembled WGS sequence"/>
</dbReference>
<gene>
    <name evidence="12" type="ORF">GRG538_LOCUS9120</name>
    <name evidence="13" type="ORF">HFQ381_LOCUS23056</name>
    <name evidence="11" type="ORF">LUA448_LOCUS9379</name>
    <name evidence="14" type="ORF">QYT958_LOCUS9499</name>
</gene>
<evidence type="ECO:0000313" key="12">
    <source>
        <dbReference type="EMBL" id="CAF3391073.1"/>
    </source>
</evidence>
<dbReference type="PANTHER" id="PTHR15071:SF0">
    <property type="entry name" value="MANNOSE 6-PHOSPHATE RECEPTOR-LIKE PROTEIN 1"/>
    <property type="match status" value="1"/>
</dbReference>
<organism evidence="11 15">
    <name type="scientific">Rotaria socialis</name>
    <dbReference type="NCBI Taxonomy" id="392032"/>
    <lineage>
        <taxon>Eukaryota</taxon>
        <taxon>Metazoa</taxon>
        <taxon>Spiralia</taxon>
        <taxon>Gnathifera</taxon>
        <taxon>Rotifera</taxon>
        <taxon>Eurotatoria</taxon>
        <taxon>Bdelloidea</taxon>
        <taxon>Philodinida</taxon>
        <taxon>Philodinidae</taxon>
        <taxon>Rotaria</taxon>
    </lineage>
</organism>
<feature type="transmembrane region" description="Helical" evidence="8">
    <location>
        <begin position="341"/>
        <end position="365"/>
    </location>
</feature>
<evidence type="ECO:0000313" key="11">
    <source>
        <dbReference type="EMBL" id="CAF3315016.1"/>
    </source>
</evidence>
<feature type="domain" description="MRH" evidence="10">
    <location>
        <begin position="20"/>
        <end position="154"/>
    </location>
</feature>
<sequence>MQIVNILFIVGFCRVTLADNSCIFQHSTKGVINLKSIGLRNGQPRFRDLSTPSAPYYTYSFNPCYPFTENGCDDAAVCQLSSDRQYSYKLGTQNISTWSLDANMAPVLTYTYGSKTVSITMICSAIDQDEFEISGEYAVDQYSMRLRSRCACWNGCISPQPSTTTSRTSSPPLPKTTTAHSIYYDACKYHDSRYGTIDLSSIGSITGRAIFKDVKSIYTDSFVWSYNPCYNFSEHQCHHVAGCQTDKNRRISYSIGLQDYAYWINMDNTRNPFRSIVYPSPSNNRRLTVQLICDQSISFHRLQVIGETSSHEYTMQLTSPCACWDGCSQPTPSPSSFTWDFWMTVCAAGIVLFLLFLIMISCLFCSKPKRTYHNMSINESTPIIHGSKEYRP</sequence>